<proteinExistence type="predicted"/>
<keyword evidence="2" id="KW-0808">Transferase</keyword>
<dbReference type="EC" id="2.5.1.3" evidence="2"/>
<name>A0ABU0S8L8_9HYPH</name>
<accession>A0ABU0S8L8</accession>
<dbReference type="GO" id="GO:0004789">
    <property type="term" value="F:thiamine-phosphate diphosphorylase activity"/>
    <property type="evidence" value="ECO:0007669"/>
    <property type="project" value="UniProtKB-EC"/>
</dbReference>
<dbReference type="InterPro" id="IPR036206">
    <property type="entry name" value="ThiamineP_synth_sf"/>
</dbReference>
<dbReference type="CDD" id="cd00564">
    <property type="entry name" value="TMP_TenI"/>
    <property type="match status" value="1"/>
</dbReference>
<protein>
    <submittedName>
        <fullName evidence="2">Thiamine-phosphate pyrophosphorylase</fullName>
        <ecNumber evidence="2">2.5.1.3</ecNumber>
    </submittedName>
</protein>
<evidence type="ECO:0000259" key="1">
    <source>
        <dbReference type="Pfam" id="PF02581"/>
    </source>
</evidence>
<dbReference type="NCBIfam" id="NF005080">
    <property type="entry name" value="PRK06512.1"/>
    <property type="match status" value="1"/>
</dbReference>
<evidence type="ECO:0000313" key="2">
    <source>
        <dbReference type="EMBL" id="MDQ0997099.1"/>
    </source>
</evidence>
<dbReference type="InterPro" id="IPR022998">
    <property type="entry name" value="ThiamineP_synth_TenI"/>
</dbReference>
<dbReference type="InterPro" id="IPR013785">
    <property type="entry name" value="Aldolase_TIM"/>
</dbReference>
<dbReference type="Pfam" id="PF02581">
    <property type="entry name" value="TMP-TENI"/>
    <property type="match status" value="1"/>
</dbReference>
<dbReference type="EMBL" id="JAUSZT010000003">
    <property type="protein sequence ID" value="MDQ0997099.1"/>
    <property type="molecule type" value="Genomic_DNA"/>
</dbReference>
<dbReference type="SUPFAM" id="SSF51391">
    <property type="entry name" value="Thiamin phosphate synthase"/>
    <property type="match status" value="1"/>
</dbReference>
<feature type="domain" description="Thiamine phosphate synthase/TenI" evidence="1">
    <location>
        <begin position="13"/>
        <end position="192"/>
    </location>
</feature>
<dbReference type="Gene3D" id="3.20.20.70">
    <property type="entry name" value="Aldolase class I"/>
    <property type="match status" value="1"/>
</dbReference>
<dbReference type="Proteomes" id="UP001237780">
    <property type="component" value="Unassembled WGS sequence"/>
</dbReference>
<reference evidence="2 3" key="1">
    <citation type="submission" date="2023-07" db="EMBL/GenBank/DDBJ databases">
        <title>Comparative genomics of wheat-associated soil bacteria to identify genetic determinants of phenazine resistance.</title>
        <authorList>
            <person name="Mouncey N."/>
        </authorList>
    </citation>
    <scope>NUCLEOTIDE SEQUENCE [LARGE SCALE GENOMIC DNA]</scope>
    <source>
        <strain evidence="2 3">W4I11</strain>
    </source>
</reference>
<sequence>MNSEPNLKRCRIVLVAPNAASVNELVAKLGAALSGGDVASVLLPPYEMDETTFQNLAEAAVPLIQESGAAAIIVGNTQIAGRVKADGLHFEGPVAELADTITRLSPKMIVGTGNIKNRHTALEIGEAAPDYVLFGKIGADNKPEAHPRNIDLADWWASMVEIPCIIQAGNTLESIPDAVATRAEFIALGAAIFDGADPAAAIKEANRLLDEHAPAFEDGN</sequence>
<evidence type="ECO:0000313" key="3">
    <source>
        <dbReference type="Proteomes" id="UP001237780"/>
    </source>
</evidence>
<comment type="caution">
    <text evidence="2">The sequence shown here is derived from an EMBL/GenBank/DDBJ whole genome shotgun (WGS) entry which is preliminary data.</text>
</comment>
<gene>
    <name evidence="2" type="ORF">QFZ34_002281</name>
</gene>
<keyword evidence="3" id="KW-1185">Reference proteome</keyword>
<dbReference type="RefSeq" id="WP_115054207.1">
    <property type="nucleotide sequence ID" value="NZ_JAUSZT010000003.1"/>
</dbReference>
<organism evidence="2 3">
    <name type="scientific">Phyllobacterium ifriqiyense</name>
    <dbReference type="NCBI Taxonomy" id="314238"/>
    <lineage>
        <taxon>Bacteria</taxon>
        <taxon>Pseudomonadati</taxon>
        <taxon>Pseudomonadota</taxon>
        <taxon>Alphaproteobacteria</taxon>
        <taxon>Hyphomicrobiales</taxon>
        <taxon>Phyllobacteriaceae</taxon>
        <taxon>Phyllobacterium</taxon>
    </lineage>
</organism>